<dbReference type="InterPro" id="IPR026856">
    <property type="entry name" value="Sialidase_fam"/>
</dbReference>
<dbReference type="CDD" id="cd15482">
    <property type="entry name" value="Sialidase_non-viral"/>
    <property type="match status" value="1"/>
</dbReference>
<dbReference type="InterPro" id="IPR036278">
    <property type="entry name" value="Sialidase_sf"/>
</dbReference>
<evidence type="ECO:0000256" key="1">
    <source>
        <dbReference type="ARBA" id="ARBA00000427"/>
    </source>
</evidence>
<protein>
    <recommendedName>
        <fullName evidence="3">exo-alpha-sialidase</fullName>
        <ecNumber evidence="3">3.2.1.18</ecNumber>
    </recommendedName>
</protein>
<dbReference type="SUPFAM" id="SSF50939">
    <property type="entry name" value="Sialidases"/>
    <property type="match status" value="1"/>
</dbReference>
<dbReference type="Proteomes" id="UP000886891">
    <property type="component" value="Unassembled WGS sequence"/>
</dbReference>
<reference evidence="5" key="2">
    <citation type="journal article" date="2021" name="PeerJ">
        <title>Extensive microbial diversity within the chicken gut microbiome revealed by metagenomics and culture.</title>
        <authorList>
            <person name="Gilroy R."/>
            <person name="Ravi A."/>
            <person name="Getino M."/>
            <person name="Pursley I."/>
            <person name="Horton D.L."/>
            <person name="Alikhan N.F."/>
            <person name="Baker D."/>
            <person name="Gharbi K."/>
            <person name="Hall N."/>
            <person name="Watson M."/>
            <person name="Adriaenssens E.M."/>
            <person name="Foster-Nyarko E."/>
            <person name="Jarju S."/>
            <person name="Secka A."/>
            <person name="Antonio M."/>
            <person name="Oren A."/>
            <person name="Chaudhuri R.R."/>
            <person name="La Ragione R."/>
            <person name="Hildebrand F."/>
            <person name="Pallen M.J."/>
        </authorList>
    </citation>
    <scope>NUCLEOTIDE SEQUENCE</scope>
    <source>
        <strain evidence="5">23406</strain>
    </source>
</reference>
<feature type="domain" description="Sialidase" evidence="4">
    <location>
        <begin position="179"/>
        <end position="407"/>
    </location>
</feature>
<dbReference type="GO" id="GO:0016020">
    <property type="term" value="C:membrane"/>
    <property type="evidence" value="ECO:0007669"/>
    <property type="project" value="TreeGrafter"/>
</dbReference>
<dbReference type="PANTHER" id="PTHR10628:SF30">
    <property type="entry name" value="EXO-ALPHA-SIALIDASE"/>
    <property type="match status" value="1"/>
</dbReference>
<name>A0A9D1SYK7_9FIRM</name>
<sequence length="433" mass="48588">MELQFQSLFSRETGNADNYRIPALITAGNRVIAVADERFFTAGDNPNRIDKVIRISDDSGNTWGKQSTIVEEVGESKLRSSAAIDPALLYASATDTLFLLYSHTPAGIGILNSRQTTGYTKKGQTLIGNGKKYYIKDHRIYRSDDTATDWSIDDQGYVRDSVNTVLGNVRAGDFVLREEPTSYLMLTRSTDGGVTWDTPVCLNQQVKKPNWGFIGAGPGIGIEVKQGKYKGRLVFPIYYGTHRFPPACNAAALYSDDNGLTWKIGEAYRPDHREWRFNPNLLRYDLWLTESQIVETPEGDLMAFIRNHNKCRRIATAISKDGGATWSDYRYRQELPHPICQISAIAFKEGDKNCVVTCNAADEKRRVNGVVRLSEDGGLTFPYSRTLWDGEFVYSSIARLPDGSIGIACERSTRHETIEFVKFGLDWIKGDKQ</sequence>
<dbReference type="GO" id="GO:0006689">
    <property type="term" value="P:ganglioside catabolic process"/>
    <property type="evidence" value="ECO:0007669"/>
    <property type="project" value="TreeGrafter"/>
</dbReference>
<comment type="catalytic activity">
    <reaction evidence="1">
        <text>Hydrolysis of alpha-(2-&gt;3)-, alpha-(2-&gt;6)-, alpha-(2-&gt;8)- glycosidic linkages of terminal sialic acid residues in oligosaccharides, glycoproteins, glycolipids, colominic acid and synthetic substrates.</text>
        <dbReference type="EC" id="3.2.1.18"/>
    </reaction>
</comment>
<dbReference type="Gene3D" id="2.40.220.10">
    <property type="entry name" value="Intramolecular Trans-sialidase, Domain 3"/>
    <property type="match status" value="1"/>
</dbReference>
<evidence type="ECO:0000256" key="2">
    <source>
        <dbReference type="ARBA" id="ARBA00009348"/>
    </source>
</evidence>
<proteinExistence type="inferred from homology"/>
<dbReference type="AlphaFoldDB" id="A0A9D1SYK7"/>
<dbReference type="PANTHER" id="PTHR10628">
    <property type="entry name" value="SIALIDASE"/>
    <property type="match status" value="1"/>
</dbReference>
<evidence type="ECO:0000313" key="6">
    <source>
        <dbReference type="Proteomes" id="UP000886891"/>
    </source>
</evidence>
<dbReference type="Pfam" id="PF13088">
    <property type="entry name" value="BNR_2"/>
    <property type="match status" value="1"/>
</dbReference>
<comment type="similarity">
    <text evidence="2">Belongs to the glycosyl hydrolase 33 family.</text>
</comment>
<evidence type="ECO:0000256" key="3">
    <source>
        <dbReference type="ARBA" id="ARBA00012733"/>
    </source>
</evidence>
<dbReference type="GO" id="GO:0005737">
    <property type="term" value="C:cytoplasm"/>
    <property type="evidence" value="ECO:0007669"/>
    <property type="project" value="TreeGrafter"/>
</dbReference>
<dbReference type="EC" id="3.2.1.18" evidence="3"/>
<dbReference type="GO" id="GO:0004308">
    <property type="term" value="F:exo-alpha-sialidase activity"/>
    <property type="evidence" value="ECO:0007669"/>
    <property type="project" value="UniProtKB-EC"/>
</dbReference>
<reference evidence="5" key="1">
    <citation type="submission" date="2020-10" db="EMBL/GenBank/DDBJ databases">
        <authorList>
            <person name="Gilroy R."/>
        </authorList>
    </citation>
    <scope>NUCLEOTIDE SEQUENCE</scope>
    <source>
        <strain evidence="5">23406</strain>
    </source>
</reference>
<dbReference type="GO" id="GO:0009313">
    <property type="term" value="P:oligosaccharide catabolic process"/>
    <property type="evidence" value="ECO:0007669"/>
    <property type="project" value="TreeGrafter"/>
</dbReference>
<comment type="caution">
    <text evidence="5">The sequence shown here is derived from an EMBL/GenBank/DDBJ whole genome shotgun (WGS) entry which is preliminary data.</text>
</comment>
<evidence type="ECO:0000259" key="4">
    <source>
        <dbReference type="Pfam" id="PF13088"/>
    </source>
</evidence>
<dbReference type="EMBL" id="DVOH01000056">
    <property type="protein sequence ID" value="HIV00806.1"/>
    <property type="molecule type" value="Genomic_DNA"/>
</dbReference>
<gene>
    <name evidence="5" type="ORF">IAB14_06820</name>
</gene>
<dbReference type="InterPro" id="IPR011040">
    <property type="entry name" value="Sialidase"/>
</dbReference>
<organism evidence="5 6">
    <name type="scientific">Candidatus Stercoripulliclostridium merdipullorum</name>
    <dbReference type="NCBI Taxonomy" id="2840952"/>
    <lineage>
        <taxon>Bacteria</taxon>
        <taxon>Bacillati</taxon>
        <taxon>Bacillota</taxon>
        <taxon>Clostridia</taxon>
        <taxon>Eubacteriales</taxon>
        <taxon>Candidatus Stercoripulliclostridium</taxon>
    </lineage>
</organism>
<dbReference type="Gene3D" id="2.120.10.10">
    <property type="match status" value="1"/>
</dbReference>
<evidence type="ECO:0000313" key="5">
    <source>
        <dbReference type="EMBL" id="HIV00806.1"/>
    </source>
</evidence>
<dbReference type="InterPro" id="IPR023364">
    <property type="entry name" value="Trans_sialidase_dom3"/>
</dbReference>
<accession>A0A9D1SYK7</accession>